<dbReference type="Proteomes" id="UP001277972">
    <property type="component" value="Unassembled WGS sequence"/>
</dbReference>
<organism evidence="1 2">
    <name type="scientific">Gracilibacillus pellucidus</name>
    <dbReference type="NCBI Taxonomy" id="3095368"/>
    <lineage>
        <taxon>Bacteria</taxon>
        <taxon>Bacillati</taxon>
        <taxon>Bacillota</taxon>
        <taxon>Bacilli</taxon>
        <taxon>Bacillales</taxon>
        <taxon>Bacillaceae</taxon>
        <taxon>Gracilibacillus</taxon>
    </lineage>
</organism>
<name>A0ACC6M3S1_9BACI</name>
<keyword evidence="1" id="KW-0436">Ligase</keyword>
<proteinExistence type="predicted"/>
<evidence type="ECO:0000313" key="1">
    <source>
        <dbReference type="EMBL" id="MDX8045615.1"/>
    </source>
</evidence>
<comment type="caution">
    <text evidence="1">The sequence shown here is derived from an EMBL/GenBank/DDBJ whole genome shotgun (WGS) entry which is preliminary data.</text>
</comment>
<dbReference type="EMBL" id="JAWZSR010000003">
    <property type="protein sequence ID" value="MDX8045615.1"/>
    <property type="molecule type" value="Genomic_DNA"/>
</dbReference>
<accession>A0ACC6M3S1</accession>
<gene>
    <name evidence="1" type="ORF">SH601_06400</name>
</gene>
<reference evidence="1" key="1">
    <citation type="submission" date="2023-11" db="EMBL/GenBank/DDBJ databases">
        <title>Gracilibacillus pellucida a moderately halophilic bacterium isolated from saline soil in Xinjiang province.</title>
        <authorList>
            <person name="Zhang Z."/>
            <person name="Tan F."/>
            <person name="Wang Y."/>
            <person name="Xia M."/>
        </authorList>
    </citation>
    <scope>NUCLEOTIDE SEQUENCE</scope>
    <source>
        <strain evidence="1">S3-1-1</strain>
    </source>
</reference>
<protein>
    <submittedName>
        <fullName evidence="1">O-antigen ligase family protein</fullName>
    </submittedName>
</protein>
<sequence>MYGFFFLCLACLFIIAPFQQGLYFDADFYPIHLFLHIVTLIFIGLLVYKKDLASWQKVSVVLFIPICYLLSLTQAVNPNGAFDMVFRWTTYISFFFILYVSLSMHRKLKVLAPFIYYGVGVLIVGHMFLNEFGILHSNGAWEKGRFAGVFQYPNTFGMVMLAFYMFGLLLLLSKKQHWYTFFFYSFPLTAFIVALLESYARGVYLLFPLVWFIGLCCLPVRQQMRYVGYSVITSLSGFIVYVVLQTEKQWLTFISLVVLSVVSFFCSWWLKKLNGSWNSRVLLPALVVVFFSLFTLDIGNKGFVYQHMPHPLQDRIDSISSSSTANERMLMVEDALGASKDAAWIGRGGNAWEAMYHYYQQLPYQAKKIHNEYLEMIIDIGFIGFFVVIGIFIYLIFQVVWQMVRVEDRSLSLAILFSLLIILGHSMIDFNFAFGFVMWMIFWLFAMGLPVKKKAQQQVKGSYLPIIVYVALLLCTVSFSYRFLQADNAYRQMMHTDSLMEKEQLLTEATNHNPYHTEYWFELGDTYIKQQAYMSIPDVKVVHSAQMLAHLEPMNAQVLVQAAALKERIGKKEEALHQYQEALQWDRYDTAIYDDMIVLAIHLDEKQIALDTYKQLIDVYQQFEQNPIGHNHNRRRFEVTEAIKDEMKKLLIDEEREED</sequence>
<keyword evidence="2" id="KW-1185">Reference proteome</keyword>
<evidence type="ECO:0000313" key="2">
    <source>
        <dbReference type="Proteomes" id="UP001277972"/>
    </source>
</evidence>